<keyword evidence="3" id="KW-1185">Reference proteome</keyword>
<reference evidence="2 3" key="1">
    <citation type="journal article" date="2016" name="Mol. Biol. Evol.">
        <title>Comparative Genomics of Early-Diverging Mushroom-Forming Fungi Provides Insights into the Origins of Lignocellulose Decay Capabilities.</title>
        <authorList>
            <person name="Nagy L.G."/>
            <person name="Riley R."/>
            <person name="Tritt A."/>
            <person name="Adam C."/>
            <person name="Daum C."/>
            <person name="Floudas D."/>
            <person name="Sun H."/>
            <person name="Yadav J.S."/>
            <person name="Pangilinan J."/>
            <person name="Larsson K.H."/>
            <person name="Matsuura K."/>
            <person name="Barry K."/>
            <person name="Labutti K."/>
            <person name="Kuo R."/>
            <person name="Ohm R.A."/>
            <person name="Bhattacharya S.S."/>
            <person name="Shirouzu T."/>
            <person name="Yoshinaga Y."/>
            <person name="Martin F.M."/>
            <person name="Grigoriev I.V."/>
            <person name="Hibbett D.S."/>
        </authorList>
    </citation>
    <scope>NUCLEOTIDE SEQUENCE [LARGE SCALE GENOMIC DNA]</scope>
    <source>
        <strain evidence="2 3">CBS 109695</strain>
    </source>
</reference>
<sequence length="86" mass="8831">MSKTARTSSSSARGTTRSSRTTTRTCLNANNCQSESISIDAASRVNLFSVTTVATTNSLSIGGSPGIKAAGNVDGFQSTFTSWSSS</sequence>
<name>A0A167WDK6_9AGAM</name>
<proteinExistence type="predicted"/>
<gene>
    <name evidence="2" type="ORF">FIBSPDRAFT_876972</name>
</gene>
<dbReference type="OrthoDB" id="1046782at2759"/>
<keyword evidence="2" id="KW-0378">Hydrolase</keyword>
<organism evidence="2 3">
    <name type="scientific">Athelia psychrophila</name>
    <dbReference type="NCBI Taxonomy" id="1759441"/>
    <lineage>
        <taxon>Eukaryota</taxon>
        <taxon>Fungi</taxon>
        <taxon>Dikarya</taxon>
        <taxon>Basidiomycota</taxon>
        <taxon>Agaricomycotina</taxon>
        <taxon>Agaricomycetes</taxon>
        <taxon>Agaricomycetidae</taxon>
        <taxon>Atheliales</taxon>
        <taxon>Atheliaceae</taxon>
        <taxon>Athelia</taxon>
    </lineage>
</organism>
<dbReference type="InterPro" id="IPR012334">
    <property type="entry name" value="Pectin_lyas_fold"/>
</dbReference>
<dbReference type="Proteomes" id="UP000076532">
    <property type="component" value="Unassembled WGS sequence"/>
</dbReference>
<dbReference type="AlphaFoldDB" id="A0A167WDK6"/>
<dbReference type="Gene3D" id="2.160.20.10">
    <property type="entry name" value="Single-stranded right-handed beta-helix, Pectin lyase-like"/>
    <property type="match status" value="1"/>
</dbReference>
<accession>A0A167WDK6</accession>
<feature type="region of interest" description="Disordered" evidence="1">
    <location>
        <begin position="1"/>
        <end position="23"/>
    </location>
</feature>
<dbReference type="GO" id="GO:0016787">
    <property type="term" value="F:hydrolase activity"/>
    <property type="evidence" value="ECO:0007669"/>
    <property type="project" value="UniProtKB-KW"/>
</dbReference>
<dbReference type="EMBL" id="KV417810">
    <property type="protein sequence ID" value="KZP05971.1"/>
    <property type="molecule type" value="Genomic_DNA"/>
</dbReference>
<protein>
    <submittedName>
        <fullName evidence="2">Glycoside hydrolase family 55 protein</fullName>
    </submittedName>
</protein>
<evidence type="ECO:0000313" key="2">
    <source>
        <dbReference type="EMBL" id="KZP05971.1"/>
    </source>
</evidence>
<evidence type="ECO:0000313" key="3">
    <source>
        <dbReference type="Proteomes" id="UP000076532"/>
    </source>
</evidence>
<evidence type="ECO:0000256" key="1">
    <source>
        <dbReference type="SAM" id="MobiDB-lite"/>
    </source>
</evidence>